<dbReference type="RefSeq" id="WP_247397172.1">
    <property type="nucleotide sequence ID" value="NZ_JAKNRV010000026.1"/>
</dbReference>
<sequence length="475" mass="53567">MKKLFEDFQVGIRDTADLDYALAFAQAYGNLLWFADVGIHDAPRVELDLIERCISNAELQPSPRPDDGVSVLHVITEPLLTGGHTRLMERLAEMQGAPTDVLITRCASLEAQQHIADFFQKTWVLSSNRLHDALMEMVTILCGYQKVVLHIHPDDITAVVACGIAKRLVPLDVFFVNHADHVFSYGTTVADYYFELSGHGRRFDLTKTITGRKSFLGIPVNTKQAKKAENLSPPRLAQLLFISAGSDIKYKPRKGADIFTLVSRILDDYPQSRFLIIGTDIKTAFWWWPLKLKYRTRLSVKAHLNFKAYGEVVSQADYYVDSHPLPGGTAFAEQFIKGQRCVGLLAPLQGYSSADRLKRPDIEGVMQTIANYQYSNDVFLAIEKINSFEAVKSRYLKCLEEGHVCENPFDAPSSWKDSARFFENAGRSLNVDVSLPAFYVLVRRARGLSFRLFMALSLSKQIKLLMKMVLAGMRR</sequence>
<comment type="caution">
    <text evidence="1">The sequence shown here is derived from an EMBL/GenBank/DDBJ whole genome shotgun (WGS) entry which is preliminary data.</text>
</comment>
<proteinExistence type="predicted"/>
<dbReference type="Proteomes" id="UP001317085">
    <property type="component" value="Unassembled WGS sequence"/>
</dbReference>
<name>A0ABT0EDW0_9PSED</name>
<organism evidence="1 2">
    <name type="scientific">Pseudomonas emilianonis</name>
    <dbReference type="NCBI Taxonomy" id="2915812"/>
    <lineage>
        <taxon>Bacteria</taxon>
        <taxon>Pseudomonadati</taxon>
        <taxon>Pseudomonadota</taxon>
        <taxon>Gammaproteobacteria</taxon>
        <taxon>Pseudomonadales</taxon>
        <taxon>Pseudomonadaceae</taxon>
        <taxon>Pseudomonas</taxon>
    </lineage>
</organism>
<evidence type="ECO:0000313" key="1">
    <source>
        <dbReference type="EMBL" id="MCK1783822.1"/>
    </source>
</evidence>
<evidence type="ECO:0000313" key="2">
    <source>
        <dbReference type="Proteomes" id="UP001317085"/>
    </source>
</evidence>
<keyword evidence="2" id="KW-1185">Reference proteome</keyword>
<accession>A0ABT0EDW0</accession>
<protein>
    <submittedName>
        <fullName evidence="1">Uncharacterized protein</fullName>
    </submittedName>
</protein>
<gene>
    <name evidence="1" type="ORF">L9Z73_05440</name>
</gene>
<reference evidence="1 2" key="1">
    <citation type="submission" date="2022-02" db="EMBL/GenBank/DDBJ databases">
        <title>Comparative genomics of the first Antarctic Pseudomonas spp. capable of biotransforming 2,4,6-Trinitrotoluene.</title>
        <authorList>
            <person name="Cabrera M.A."/>
            <person name="Marquez S.L."/>
            <person name="Perez-Donoso J.M."/>
        </authorList>
    </citation>
    <scope>NUCLEOTIDE SEQUENCE [LARGE SCALE GENOMIC DNA]</scope>
    <source>
        <strain evidence="1 2">TNT11</strain>
    </source>
</reference>
<dbReference type="EMBL" id="JAKNRV010000026">
    <property type="protein sequence ID" value="MCK1783822.1"/>
    <property type="molecule type" value="Genomic_DNA"/>
</dbReference>